<evidence type="ECO:0000256" key="1">
    <source>
        <dbReference type="SAM" id="MobiDB-lite"/>
    </source>
</evidence>
<comment type="caution">
    <text evidence="3">The sequence shown here is derived from an EMBL/GenBank/DDBJ whole genome shotgun (WGS) entry which is preliminary data.</text>
</comment>
<accession>A0ABV7E481</accession>
<protein>
    <recommendedName>
        <fullName evidence="5">Sugar ABC transporter permease</fullName>
    </recommendedName>
</protein>
<reference evidence="4" key="1">
    <citation type="journal article" date="2019" name="Int. J. Syst. Evol. Microbiol.">
        <title>The Global Catalogue of Microorganisms (GCM) 10K type strain sequencing project: providing services to taxonomists for standard genome sequencing and annotation.</title>
        <authorList>
            <consortium name="The Broad Institute Genomics Platform"/>
            <consortium name="The Broad Institute Genome Sequencing Center for Infectious Disease"/>
            <person name="Wu L."/>
            <person name="Ma J."/>
        </authorList>
    </citation>
    <scope>NUCLEOTIDE SEQUENCE [LARGE SCALE GENOMIC DNA]</scope>
    <source>
        <strain evidence="4">KCTC 52607</strain>
    </source>
</reference>
<evidence type="ECO:0000256" key="2">
    <source>
        <dbReference type="SAM" id="Phobius"/>
    </source>
</evidence>
<proteinExistence type="predicted"/>
<evidence type="ECO:0000313" key="4">
    <source>
        <dbReference type="Proteomes" id="UP001595456"/>
    </source>
</evidence>
<name>A0ABV7E481_9SPHN</name>
<keyword evidence="4" id="KW-1185">Reference proteome</keyword>
<feature type="region of interest" description="Disordered" evidence="1">
    <location>
        <begin position="1"/>
        <end position="20"/>
    </location>
</feature>
<keyword evidence="2" id="KW-1133">Transmembrane helix</keyword>
<evidence type="ECO:0008006" key="5">
    <source>
        <dbReference type="Google" id="ProtNLM"/>
    </source>
</evidence>
<keyword evidence="2" id="KW-0472">Membrane</keyword>
<dbReference type="RefSeq" id="WP_336926102.1">
    <property type="nucleotide sequence ID" value="NZ_JBANRO010000006.1"/>
</dbReference>
<organism evidence="3 4">
    <name type="scientific">Alteraurantiacibacter palmitatis</name>
    <dbReference type="NCBI Taxonomy" id="2054628"/>
    <lineage>
        <taxon>Bacteria</taxon>
        <taxon>Pseudomonadati</taxon>
        <taxon>Pseudomonadota</taxon>
        <taxon>Alphaproteobacteria</taxon>
        <taxon>Sphingomonadales</taxon>
        <taxon>Erythrobacteraceae</taxon>
        <taxon>Alteraurantiacibacter</taxon>
    </lineage>
</organism>
<feature type="transmembrane region" description="Helical" evidence="2">
    <location>
        <begin position="27"/>
        <end position="47"/>
    </location>
</feature>
<dbReference type="Proteomes" id="UP001595456">
    <property type="component" value="Unassembled WGS sequence"/>
</dbReference>
<sequence length="53" mass="5696">MNTRSPVLRSAHAQTDRPPPPCLEDRLGMWAMAVLPPLAIGCIFVFFNAGTAG</sequence>
<evidence type="ECO:0000313" key="3">
    <source>
        <dbReference type="EMBL" id="MFC3097338.1"/>
    </source>
</evidence>
<gene>
    <name evidence="3" type="ORF">ACFODU_05920</name>
</gene>
<dbReference type="EMBL" id="JBHRST010000008">
    <property type="protein sequence ID" value="MFC3097338.1"/>
    <property type="molecule type" value="Genomic_DNA"/>
</dbReference>
<keyword evidence="2" id="KW-0812">Transmembrane</keyword>